<reference evidence="11" key="1">
    <citation type="submission" date="2022-02" db="EMBL/GenBank/DDBJ databases">
        <authorList>
            <person name="Henning P.M."/>
            <person name="McCubbin A.G."/>
            <person name="Shore J.S."/>
        </authorList>
    </citation>
    <scope>NUCLEOTIDE SEQUENCE</scope>
    <source>
        <strain evidence="11">F60SS</strain>
        <tissue evidence="11">Leaves</tissue>
    </source>
</reference>
<dbReference type="InterPro" id="IPR000719">
    <property type="entry name" value="Prot_kinase_dom"/>
</dbReference>
<dbReference type="OrthoDB" id="1932208at2759"/>
<dbReference type="SUPFAM" id="SSF56112">
    <property type="entry name" value="Protein kinase-like (PK-like)"/>
    <property type="match status" value="1"/>
</dbReference>
<dbReference type="EMBL" id="JAKUCV010007579">
    <property type="protein sequence ID" value="KAJ4822781.1"/>
    <property type="molecule type" value="Genomic_DNA"/>
</dbReference>
<dbReference type="InterPro" id="IPR008271">
    <property type="entry name" value="Ser/Thr_kinase_AS"/>
</dbReference>
<gene>
    <name evidence="11" type="primary">HD16_3</name>
    <name evidence="11" type="ORF">Tsubulata_020506</name>
</gene>
<dbReference type="PROSITE" id="PS00108">
    <property type="entry name" value="PROTEIN_KINASE_ST"/>
    <property type="match status" value="1"/>
</dbReference>
<dbReference type="CDD" id="cd14016">
    <property type="entry name" value="STKc_CK1"/>
    <property type="match status" value="1"/>
</dbReference>
<dbReference type="GO" id="GO:0004674">
    <property type="term" value="F:protein serine/threonine kinase activity"/>
    <property type="evidence" value="ECO:0007669"/>
    <property type="project" value="UniProtKB-EC"/>
</dbReference>
<keyword evidence="3" id="KW-0808">Transferase</keyword>
<feature type="binding site" evidence="7">
    <location>
        <position position="164"/>
    </location>
    <ligand>
        <name>ATP</name>
        <dbReference type="ChEBI" id="CHEBI:30616"/>
    </ligand>
</feature>
<organism evidence="11 12">
    <name type="scientific">Turnera subulata</name>
    <dbReference type="NCBI Taxonomy" id="218843"/>
    <lineage>
        <taxon>Eukaryota</taxon>
        <taxon>Viridiplantae</taxon>
        <taxon>Streptophyta</taxon>
        <taxon>Embryophyta</taxon>
        <taxon>Tracheophyta</taxon>
        <taxon>Spermatophyta</taxon>
        <taxon>Magnoliopsida</taxon>
        <taxon>eudicotyledons</taxon>
        <taxon>Gunneridae</taxon>
        <taxon>Pentapetalae</taxon>
        <taxon>rosids</taxon>
        <taxon>fabids</taxon>
        <taxon>Malpighiales</taxon>
        <taxon>Passifloraceae</taxon>
        <taxon>Turnera</taxon>
    </lineage>
</organism>
<name>A0A9Q0IXS6_9ROSI</name>
<comment type="similarity">
    <text evidence="1">Belongs to the protein kinase superfamily. CK1 Ser/Thr protein kinase family. Casein kinase I subfamily.</text>
</comment>
<dbReference type="InterPro" id="IPR017441">
    <property type="entry name" value="Protein_kinase_ATP_BS"/>
</dbReference>
<keyword evidence="9" id="KW-0812">Transmembrane</keyword>
<feature type="domain" description="Protein kinase" evidence="10">
    <location>
        <begin position="132"/>
        <end position="411"/>
    </location>
</feature>
<reference evidence="11" key="2">
    <citation type="journal article" date="2023" name="Plants (Basel)">
        <title>Annotation of the Turnera subulata (Passifloraceae) Draft Genome Reveals the S-Locus Evolved after the Divergence of Turneroideae from Passifloroideae in a Stepwise Manner.</title>
        <authorList>
            <person name="Henning P.M."/>
            <person name="Roalson E.H."/>
            <person name="Mir W."/>
            <person name="McCubbin A.G."/>
            <person name="Shore J.S."/>
        </authorList>
    </citation>
    <scope>NUCLEOTIDE SEQUENCE</scope>
    <source>
        <strain evidence="11">F60SS</strain>
    </source>
</reference>
<evidence type="ECO:0000256" key="9">
    <source>
        <dbReference type="SAM" id="Phobius"/>
    </source>
</evidence>
<evidence type="ECO:0000259" key="10">
    <source>
        <dbReference type="PROSITE" id="PS50011"/>
    </source>
</evidence>
<feature type="compositionally biased region" description="Basic residues" evidence="8">
    <location>
        <begin position="31"/>
        <end position="41"/>
    </location>
</feature>
<keyword evidence="4 7" id="KW-0547">Nucleotide-binding</keyword>
<keyword evidence="6 7" id="KW-0067">ATP-binding</keyword>
<dbReference type="EC" id="2.7.11.1" evidence="2"/>
<dbReference type="GO" id="GO:0005524">
    <property type="term" value="F:ATP binding"/>
    <property type="evidence" value="ECO:0007669"/>
    <property type="project" value="UniProtKB-UniRule"/>
</dbReference>
<proteinExistence type="inferred from homology"/>
<comment type="caution">
    <text evidence="11">The sequence shown here is derived from an EMBL/GenBank/DDBJ whole genome shotgun (WGS) entry which is preliminary data.</text>
</comment>
<dbReference type="InterPro" id="IPR011009">
    <property type="entry name" value="Kinase-like_dom_sf"/>
</dbReference>
<dbReference type="PROSITE" id="PS50011">
    <property type="entry name" value="PROTEIN_KINASE_DOM"/>
    <property type="match status" value="1"/>
</dbReference>
<keyword evidence="9" id="KW-1133">Transmembrane helix</keyword>
<evidence type="ECO:0000313" key="11">
    <source>
        <dbReference type="EMBL" id="KAJ4822781.1"/>
    </source>
</evidence>
<dbReference type="Proteomes" id="UP001141552">
    <property type="component" value="Unassembled WGS sequence"/>
</dbReference>
<sequence>MPELRSRARRNRAQTNPNPNPSPIKLTVQTRQRKAAQKKRNTNQDAIAAATPVAVDDNKNIALSPDTTPLEDQPPSPPPPPARALEGEEVAEKKMDEYDSGGRSADKGAGAEDEGSTAPLPEKVQVGGSPTYRIDRKLGKGGFGQVYVGRRIGPGPGAVEVALKFEHRSSKGCNYGPPYEWQVYGALGGNHGVPRVHYKGRQGDYYVMVMDMLGPSLWDVWNNNSHTMSIEMVACIAIEAISILEKMHSRGYVHGDVKPENFLLGTPGTPDEKKLFLVDLGLATRWRDSSTGLHVEYDQRPDVFRGTVRYASVHAHLGRTGSRRDDLESLAYTLIFLLRGRLPWQGYQGENKGFLVCKKKMATSPETLCCFCPQPFRQFVEYVVNLKFDEEPNYAKYISLFDGIVGPNPDIRPINTDGAQKVGHKRGRLTMEEEDDEQPKKKVRMGMPATQWISVYNARRPMKQRYHYNVADVRLSQHIEKGNEDGLFISSVASCSNLWALIMDAGTNFSAQVYELSPYFLHKEWIMEQWEKNYYISAIAGANNGSSLVVMSKGTQYLQQSYKVSDSFPFKWINKKWREGFYVTAMATAGSRWAIVMSRGAGFSDQVVELDFLYPSEGIHRRWDNGYRITSTAATWDQAAFVLSVPRRKPADETQETLRTSAFPSTHVKEKWAKNLYIASVCYGRTVSMSEIDPRVAEDVLNLCTFKLQPVIFFVLPNVFSPVYFSTICILCTNLVHLLIVLADYI</sequence>
<dbReference type="Pfam" id="PF24289">
    <property type="entry name" value="DUF7477"/>
    <property type="match status" value="1"/>
</dbReference>
<dbReference type="FunFam" id="1.10.510.10:FF:000222">
    <property type="entry name" value="casein kinase 1-like protein HD16"/>
    <property type="match status" value="1"/>
</dbReference>
<feature type="compositionally biased region" description="Pro residues" evidence="8">
    <location>
        <begin position="72"/>
        <end position="82"/>
    </location>
</feature>
<keyword evidence="9" id="KW-0472">Membrane</keyword>
<dbReference type="InterPro" id="IPR050235">
    <property type="entry name" value="CK1_Ser-Thr_kinase"/>
</dbReference>
<evidence type="ECO:0000256" key="4">
    <source>
        <dbReference type="ARBA" id="ARBA00022741"/>
    </source>
</evidence>
<keyword evidence="12" id="KW-1185">Reference proteome</keyword>
<accession>A0A9Q0IXS6</accession>
<dbReference type="PANTHER" id="PTHR11909">
    <property type="entry name" value="CASEIN KINASE-RELATED"/>
    <property type="match status" value="1"/>
</dbReference>
<keyword evidence="5 11" id="KW-0418">Kinase</keyword>
<evidence type="ECO:0000256" key="2">
    <source>
        <dbReference type="ARBA" id="ARBA00012513"/>
    </source>
</evidence>
<feature type="transmembrane region" description="Helical" evidence="9">
    <location>
        <begin position="723"/>
        <end position="743"/>
    </location>
</feature>
<protein>
    <recommendedName>
        <fullName evidence="2">non-specific serine/threonine protein kinase</fullName>
        <ecNumber evidence="2">2.7.11.1</ecNumber>
    </recommendedName>
</protein>
<evidence type="ECO:0000256" key="7">
    <source>
        <dbReference type="PROSITE-ProRule" id="PRU10141"/>
    </source>
</evidence>
<dbReference type="InterPro" id="IPR055900">
    <property type="entry name" value="DUF7477"/>
</dbReference>
<evidence type="ECO:0000256" key="5">
    <source>
        <dbReference type="ARBA" id="ARBA00022777"/>
    </source>
</evidence>
<dbReference type="Gene3D" id="1.10.510.10">
    <property type="entry name" value="Transferase(Phosphotransferase) domain 1"/>
    <property type="match status" value="1"/>
</dbReference>
<evidence type="ECO:0000313" key="12">
    <source>
        <dbReference type="Proteomes" id="UP001141552"/>
    </source>
</evidence>
<dbReference type="AlphaFoldDB" id="A0A9Q0IXS6"/>
<evidence type="ECO:0000256" key="8">
    <source>
        <dbReference type="SAM" id="MobiDB-lite"/>
    </source>
</evidence>
<evidence type="ECO:0000256" key="6">
    <source>
        <dbReference type="ARBA" id="ARBA00022840"/>
    </source>
</evidence>
<dbReference type="SMART" id="SM00220">
    <property type="entry name" value="S_TKc"/>
    <property type="match status" value="1"/>
</dbReference>
<dbReference type="Pfam" id="PF00069">
    <property type="entry name" value="Pkinase"/>
    <property type="match status" value="1"/>
</dbReference>
<evidence type="ECO:0000256" key="3">
    <source>
        <dbReference type="ARBA" id="ARBA00022679"/>
    </source>
</evidence>
<feature type="region of interest" description="Disordered" evidence="8">
    <location>
        <begin position="412"/>
        <end position="443"/>
    </location>
</feature>
<feature type="region of interest" description="Disordered" evidence="8">
    <location>
        <begin position="1"/>
        <end position="132"/>
    </location>
</feature>
<evidence type="ECO:0000256" key="1">
    <source>
        <dbReference type="ARBA" id="ARBA00005926"/>
    </source>
</evidence>
<dbReference type="PROSITE" id="PS00107">
    <property type="entry name" value="PROTEIN_KINASE_ATP"/>
    <property type="match status" value="1"/>
</dbReference>